<keyword evidence="3" id="KW-1185">Reference proteome</keyword>
<dbReference type="InterPro" id="IPR013830">
    <property type="entry name" value="SGNH_hydro"/>
</dbReference>
<dbReference type="CDD" id="cd00229">
    <property type="entry name" value="SGNH_hydrolase"/>
    <property type="match status" value="1"/>
</dbReference>
<dbReference type="Pfam" id="PF13472">
    <property type="entry name" value="Lipase_GDSL_2"/>
    <property type="match status" value="1"/>
</dbReference>
<dbReference type="Gene3D" id="3.40.50.1110">
    <property type="entry name" value="SGNH hydrolase"/>
    <property type="match status" value="1"/>
</dbReference>
<protein>
    <submittedName>
        <fullName evidence="2">Lysophospholipase L1-like esterase</fullName>
    </submittedName>
</protein>
<dbReference type="EMBL" id="JBEPNW010000002">
    <property type="protein sequence ID" value="MET3863102.1"/>
    <property type="molecule type" value="Genomic_DNA"/>
</dbReference>
<dbReference type="SUPFAM" id="SSF52266">
    <property type="entry name" value="SGNH hydrolase"/>
    <property type="match status" value="1"/>
</dbReference>
<feature type="domain" description="SGNH hydrolase-type esterase" evidence="1">
    <location>
        <begin position="6"/>
        <end position="181"/>
    </location>
</feature>
<evidence type="ECO:0000313" key="2">
    <source>
        <dbReference type="EMBL" id="MET3863102.1"/>
    </source>
</evidence>
<sequence length="199" mass="22033">MTVIAVIGSSNAAGVGASTYIRDPDQLTGWCSPGSSWVGLLAERYESSVRILNFSQSGMGSTWARQRILETPEISHSQAAVVCTNPILDYENLHTYYDNLSAIIELCRKMNIYVVLRGAYSNNSYSRKQYEDMLRLNESINSMGYSVIDHMACLSDDCGHYIGGKAYHIDGLHPSDAGHKVLFQACIDQKIIENILQNA</sequence>
<proteinExistence type="predicted"/>
<organism evidence="2 3">
    <name type="scientific">Methylobacterium radiotolerans</name>
    <dbReference type="NCBI Taxonomy" id="31998"/>
    <lineage>
        <taxon>Bacteria</taxon>
        <taxon>Pseudomonadati</taxon>
        <taxon>Pseudomonadota</taxon>
        <taxon>Alphaproteobacteria</taxon>
        <taxon>Hyphomicrobiales</taxon>
        <taxon>Methylobacteriaceae</taxon>
        <taxon>Methylobacterium</taxon>
    </lineage>
</organism>
<accession>A0ABV2N9E6</accession>
<reference evidence="2 3" key="1">
    <citation type="submission" date="2024-06" db="EMBL/GenBank/DDBJ databases">
        <title>Genomics of switchgrass bacterial isolates.</title>
        <authorList>
            <person name="Shade A."/>
        </authorList>
    </citation>
    <scope>NUCLEOTIDE SEQUENCE [LARGE SCALE GENOMIC DNA]</scope>
    <source>
        <strain evidence="2 3">PvP084</strain>
    </source>
</reference>
<dbReference type="InterPro" id="IPR036514">
    <property type="entry name" value="SGNH_hydro_sf"/>
</dbReference>
<evidence type="ECO:0000259" key="1">
    <source>
        <dbReference type="Pfam" id="PF13472"/>
    </source>
</evidence>
<evidence type="ECO:0000313" key="3">
    <source>
        <dbReference type="Proteomes" id="UP001549119"/>
    </source>
</evidence>
<name>A0ABV2N9E6_9HYPH</name>
<dbReference type="Proteomes" id="UP001549119">
    <property type="component" value="Unassembled WGS sequence"/>
</dbReference>
<dbReference type="RefSeq" id="WP_209650097.1">
    <property type="nucleotide sequence ID" value="NZ_JBEPNV010000001.1"/>
</dbReference>
<comment type="caution">
    <text evidence="2">The sequence shown here is derived from an EMBL/GenBank/DDBJ whole genome shotgun (WGS) entry which is preliminary data.</text>
</comment>
<gene>
    <name evidence="2" type="ORF">ABIC20_000411</name>
</gene>